<dbReference type="Pfam" id="PF13713">
    <property type="entry name" value="BRX_N"/>
    <property type="match status" value="1"/>
</dbReference>
<accession>A0AAN9S3N5</accession>
<feature type="region of interest" description="Disordered" evidence="1">
    <location>
        <begin position="104"/>
        <end position="148"/>
    </location>
</feature>
<protein>
    <recommendedName>
        <fullName evidence="3">Transcription factor BREVIS RADIX N-terminal domain-containing protein</fullName>
    </recommendedName>
</protein>
<comment type="caution">
    <text evidence="4">The sequence shown here is derived from an EMBL/GenBank/DDBJ whole genome shotgun (WGS) entry which is preliminary data.</text>
</comment>
<keyword evidence="2" id="KW-0732">Signal</keyword>
<dbReference type="EMBL" id="JAYMYS010000006">
    <property type="protein sequence ID" value="KAK7387926.1"/>
    <property type="molecule type" value="Genomic_DNA"/>
</dbReference>
<feature type="compositionally biased region" description="Low complexity" evidence="1">
    <location>
        <begin position="110"/>
        <end position="124"/>
    </location>
</feature>
<evidence type="ECO:0000313" key="5">
    <source>
        <dbReference type="Proteomes" id="UP001386955"/>
    </source>
</evidence>
<proteinExistence type="predicted"/>
<name>A0AAN9S3N5_PSOTE</name>
<feature type="chain" id="PRO_5042867989" description="Transcription factor BREVIS RADIX N-terminal domain-containing protein" evidence="2">
    <location>
        <begin position="19"/>
        <end position="285"/>
    </location>
</feature>
<organism evidence="4 5">
    <name type="scientific">Psophocarpus tetragonolobus</name>
    <name type="common">Winged bean</name>
    <name type="synonym">Dolichos tetragonolobus</name>
    <dbReference type="NCBI Taxonomy" id="3891"/>
    <lineage>
        <taxon>Eukaryota</taxon>
        <taxon>Viridiplantae</taxon>
        <taxon>Streptophyta</taxon>
        <taxon>Embryophyta</taxon>
        <taxon>Tracheophyta</taxon>
        <taxon>Spermatophyta</taxon>
        <taxon>Magnoliopsida</taxon>
        <taxon>eudicotyledons</taxon>
        <taxon>Gunneridae</taxon>
        <taxon>Pentapetalae</taxon>
        <taxon>rosids</taxon>
        <taxon>fabids</taxon>
        <taxon>Fabales</taxon>
        <taxon>Fabaceae</taxon>
        <taxon>Papilionoideae</taxon>
        <taxon>50 kb inversion clade</taxon>
        <taxon>NPAAA clade</taxon>
        <taxon>indigoferoid/millettioid clade</taxon>
        <taxon>Phaseoleae</taxon>
        <taxon>Psophocarpus</taxon>
    </lineage>
</organism>
<dbReference type="Proteomes" id="UP001386955">
    <property type="component" value="Unassembled WGS sequence"/>
</dbReference>
<keyword evidence="5" id="KW-1185">Reference proteome</keyword>
<feature type="signal peptide" evidence="2">
    <location>
        <begin position="1"/>
        <end position="18"/>
    </location>
</feature>
<evidence type="ECO:0000256" key="2">
    <source>
        <dbReference type="SAM" id="SignalP"/>
    </source>
</evidence>
<reference evidence="4 5" key="1">
    <citation type="submission" date="2024-01" db="EMBL/GenBank/DDBJ databases">
        <title>The genomes of 5 underutilized Papilionoideae crops provide insights into root nodulation and disease resistanc.</title>
        <authorList>
            <person name="Jiang F."/>
        </authorList>
    </citation>
    <scope>NUCLEOTIDE SEQUENCE [LARGE SCALE GENOMIC DNA]</scope>
    <source>
        <strain evidence="4">DUOXIRENSHENG_FW03</strain>
        <tissue evidence="4">Leaves</tissue>
    </source>
</reference>
<dbReference type="AlphaFoldDB" id="A0AAN9S3N5"/>
<evidence type="ECO:0000313" key="4">
    <source>
        <dbReference type="EMBL" id="KAK7387926.1"/>
    </source>
</evidence>
<feature type="domain" description="Transcription factor BREVIS RADIX N-terminal" evidence="3">
    <location>
        <begin position="160"/>
        <end position="193"/>
    </location>
</feature>
<gene>
    <name evidence="4" type="ORF">VNO78_22724</name>
</gene>
<evidence type="ECO:0000259" key="3">
    <source>
        <dbReference type="Pfam" id="PF13713"/>
    </source>
</evidence>
<sequence length="285" mass="30260">MLPYAFMSGFLVLSNLSALLVDMHLGSLERGAIVITVDCHSCSSRKALRIALVLNLGKPYCQIGAKPGKKADTFSLARPSQPQSLLQLKDVVLSTAIHLKRTSPTPVLTPSGVSSRSVSPFSRRPSPPRSTSPIPSTSGLELQRSTKKTQEAMTLATKGSTKSKAAKEVIKSLTAQLKDLAGRLPPSGYDSENIRPAYLPNGVQYPDLNGEHYTRAESLSGSGLASVGLESSLMNRTETDDYPDVKLPNPGQWQYSCAVLGVETGGACHAVDEAVSPTEVAATPI</sequence>
<dbReference type="InterPro" id="IPR027988">
    <property type="entry name" value="BRX_N"/>
</dbReference>
<evidence type="ECO:0000256" key="1">
    <source>
        <dbReference type="SAM" id="MobiDB-lite"/>
    </source>
</evidence>